<dbReference type="EMBL" id="QKXC01000035">
    <property type="protein sequence ID" value="RBR25746.1"/>
    <property type="molecule type" value="Genomic_DNA"/>
</dbReference>
<name>A0A366SAN7_9HYPO</name>
<sequence length="516" mass="59472">MEQFRRSKVPEWSSLPSEIRNAILDTIVDLRLPGWSALASVSKEWQSVIGASNLAKLKLRKESCFNGLKTIVQQRHLVKHIYLSIELQSYSCHGCTSSPRPKHEDYDHIIGQAIDTVTSILSTWETEGPLTLDLNARSPSDTNYWAKNFRFDDDHDADAPIPETGWHDPIHGWQKGVQTDPPEFSELQQLFMPVVLGRPAENPPPITAVTCLVIRRQFRRYFVPSSLDPLLGRFHRLTDLIYEPWPLLYTHVHPGYLMDTRYFKRDTEEVVVYIRVVGMPFPITLKRLVIFRDDNDFLQAANFPQDSEVQQEAQHHIQWRQDRQDSGVLFVDNEVKDSRGLAQISLKLEELSASFVVDAEDFFEFCVKDRTWDHLRSLALTSRSLDVGNADQHDSDALLLDMSTLVLRMPLLKTFVLWHGRQGGAGAFIYNRTEKYAHMVWRGTQQLDFSPEVLEAWSNVAKFHSLELRVRHESIKEKIRCRGDAIHYLGLPCQVIQPTSLWQVRMEETASRGTRS</sequence>
<gene>
    <name evidence="2" type="ORF">FIESC28_01428</name>
</gene>
<evidence type="ECO:0000259" key="1">
    <source>
        <dbReference type="Pfam" id="PF20183"/>
    </source>
</evidence>
<comment type="caution">
    <text evidence="2">The sequence shown here is derived from an EMBL/GenBank/DDBJ whole genome shotgun (WGS) entry which is preliminary data.</text>
</comment>
<accession>A0A366SAN7</accession>
<dbReference type="OrthoDB" id="3728558at2759"/>
<dbReference type="InterPro" id="IPR046676">
    <property type="entry name" value="DUF6546"/>
</dbReference>
<protein>
    <recommendedName>
        <fullName evidence="1">DUF6546 domain-containing protein</fullName>
    </recommendedName>
</protein>
<organism evidence="2 3">
    <name type="scientific">Fusarium coffeatum</name>
    <dbReference type="NCBI Taxonomy" id="231269"/>
    <lineage>
        <taxon>Eukaryota</taxon>
        <taxon>Fungi</taxon>
        <taxon>Dikarya</taxon>
        <taxon>Ascomycota</taxon>
        <taxon>Pezizomycotina</taxon>
        <taxon>Sordariomycetes</taxon>
        <taxon>Hypocreomycetidae</taxon>
        <taxon>Hypocreales</taxon>
        <taxon>Nectriaceae</taxon>
        <taxon>Fusarium</taxon>
        <taxon>Fusarium incarnatum-equiseti species complex</taxon>
    </lineage>
</organism>
<dbReference type="AlphaFoldDB" id="A0A366SAN7"/>
<dbReference type="Proteomes" id="UP000253153">
    <property type="component" value="Unassembled WGS sequence"/>
</dbReference>
<reference evidence="2 3" key="1">
    <citation type="submission" date="2018-06" db="EMBL/GenBank/DDBJ databases">
        <title>Fusarium incarnatum-equiseti species complex species 28.</title>
        <authorList>
            <person name="Gardiner D.M."/>
        </authorList>
    </citation>
    <scope>NUCLEOTIDE SEQUENCE [LARGE SCALE GENOMIC DNA]</scope>
    <source>
        <strain evidence="2 3">FIESC_28</strain>
    </source>
</reference>
<proteinExistence type="predicted"/>
<dbReference type="GeneID" id="41990875"/>
<evidence type="ECO:0000313" key="2">
    <source>
        <dbReference type="EMBL" id="RBR25746.1"/>
    </source>
</evidence>
<dbReference type="Pfam" id="PF20183">
    <property type="entry name" value="DUF6546"/>
    <property type="match status" value="1"/>
</dbReference>
<dbReference type="RefSeq" id="XP_031020337.1">
    <property type="nucleotide sequence ID" value="XM_031155579.1"/>
</dbReference>
<feature type="domain" description="DUF6546" evidence="1">
    <location>
        <begin position="282"/>
        <end position="497"/>
    </location>
</feature>
<keyword evidence="3" id="KW-1185">Reference proteome</keyword>
<evidence type="ECO:0000313" key="3">
    <source>
        <dbReference type="Proteomes" id="UP000253153"/>
    </source>
</evidence>